<feature type="transmembrane region" description="Helical" evidence="1">
    <location>
        <begin position="220"/>
        <end position="238"/>
    </location>
</feature>
<evidence type="ECO:0000259" key="2">
    <source>
        <dbReference type="Pfam" id="PF02517"/>
    </source>
</evidence>
<feature type="transmembrane region" description="Helical" evidence="1">
    <location>
        <begin position="7"/>
        <end position="26"/>
    </location>
</feature>
<gene>
    <name evidence="3" type="ORF">DSL64_20700</name>
</gene>
<keyword evidence="3" id="KW-0378">Hydrolase</keyword>
<sequence>MNTTLRTICIVAISFLAYHILFRYFGETKSALDTITRFGLLSYCITYALIGVPVFIGTYFIKTKAGIFSELGLSGNAGKALLLALLFSLPMFIGGFFFFDFNAKQEIQQLIASTFVAGFVEELYFRGFLFGVLYRHSRLGFIPAIILGAVIFASGHLYQSQDAGELVGIFMITFSGACLFAWLYSEWNYNLWVPVFLHSLMNLSWSLFEMDHSALGNVPANVLRGCTIALAIVFTILYKRHTHQKLTINRNTIFIKKENDALAEYTTAGLQD</sequence>
<proteinExistence type="predicted"/>
<feature type="domain" description="CAAX prenyl protease 2/Lysostaphin resistance protein A-like" evidence="2">
    <location>
        <begin position="107"/>
        <end position="203"/>
    </location>
</feature>
<keyword evidence="1" id="KW-0812">Transmembrane</keyword>
<dbReference type="AlphaFoldDB" id="A0A3D8Y6K0"/>
<dbReference type="Pfam" id="PF02517">
    <property type="entry name" value="Rce1-like"/>
    <property type="match status" value="1"/>
</dbReference>
<dbReference type="OrthoDB" id="6301065at2"/>
<name>A0A3D8Y6K0_9BACT</name>
<reference evidence="3 4" key="1">
    <citation type="submission" date="2018-07" db="EMBL/GenBank/DDBJ databases">
        <title>Dyadobacter roseus sp. nov., isolated from rose rhizosphere soil.</title>
        <authorList>
            <person name="Chen L."/>
        </authorList>
    </citation>
    <scope>NUCLEOTIDE SEQUENCE [LARGE SCALE GENOMIC DNA]</scope>
    <source>
        <strain evidence="3 4">RS19</strain>
    </source>
</reference>
<keyword evidence="1" id="KW-0472">Membrane</keyword>
<dbReference type="GO" id="GO:0006508">
    <property type="term" value="P:proteolysis"/>
    <property type="evidence" value="ECO:0007669"/>
    <property type="project" value="UniProtKB-KW"/>
</dbReference>
<dbReference type="RefSeq" id="WP_115832843.1">
    <property type="nucleotide sequence ID" value="NZ_QNUL01000020.1"/>
</dbReference>
<accession>A0A3D8Y6K0</accession>
<keyword evidence="4" id="KW-1185">Reference proteome</keyword>
<evidence type="ECO:0000313" key="3">
    <source>
        <dbReference type="EMBL" id="REA58509.1"/>
    </source>
</evidence>
<comment type="caution">
    <text evidence="3">The sequence shown here is derived from an EMBL/GenBank/DDBJ whole genome shotgun (WGS) entry which is preliminary data.</text>
</comment>
<feature type="transmembrane region" description="Helical" evidence="1">
    <location>
        <begin position="111"/>
        <end position="134"/>
    </location>
</feature>
<organism evidence="3 4">
    <name type="scientific">Dyadobacter luteus</name>
    <dbReference type="NCBI Taxonomy" id="2259619"/>
    <lineage>
        <taxon>Bacteria</taxon>
        <taxon>Pseudomonadati</taxon>
        <taxon>Bacteroidota</taxon>
        <taxon>Cytophagia</taxon>
        <taxon>Cytophagales</taxon>
        <taxon>Spirosomataceae</taxon>
        <taxon>Dyadobacter</taxon>
    </lineage>
</organism>
<dbReference type="InterPro" id="IPR003675">
    <property type="entry name" value="Rce1/LyrA-like_dom"/>
</dbReference>
<feature type="transmembrane region" description="Helical" evidence="1">
    <location>
        <begin position="81"/>
        <end position="99"/>
    </location>
</feature>
<keyword evidence="1" id="KW-1133">Transmembrane helix</keyword>
<dbReference type="Proteomes" id="UP000256373">
    <property type="component" value="Unassembled WGS sequence"/>
</dbReference>
<feature type="transmembrane region" description="Helical" evidence="1">
    <location>
        <begin position="166"/>
        <end position="184"/>
    </location>
</feature>
<feature type="transmembrane region" description="Helical" evidence="1">
    <location>
        <begin position="38"/>
        <end position="61"/>
    </location>
</feature>
<dbReference type="GO" id="GO:0080120">
    <property type="term" value="P:CAAX-box protein maturation"/>
    <property type="evidence" value="ECO:0007669"/>
    <property type="project" value="UniProtKB-ARBA"/>
</dbReference>
<dbReference type="EMBL" id="QNUL01000020">
    <property type="protein sequence ID" value="REA58509.1"/>
    <property type="molecule type" value="Genomic_DNA"/>
</dbReference>
<keyword evidence="3" id="KW-0645">Protease</keyword>
<dbReference type="GO" id="GO:0004175">
    <property type="term" value="F:endopeptidase activity"/>
    <property type="evidence" value="ECO:0007669"/>
    <property type="project" value="UniProtKB-ARBA"/>
</dbReference>
<evidence type="ECO:0000256" key="1">
    <source>
        <dbReference type="SAM" id="Phobius"/>
    </source>
</evidence>
<dbReference type="GO" id="GO:0008237">
    <property type="term" value="F:metallopeptidase activity"/>
    <property type="evidence" value="ECO:0007669"/>
    <property type="project" value="UniProtKB-KW"/>
</dbReference>
<keyword evidence="3" id="KW-0482">Metalloprotease</keyword>
<protein>
    <submittedName>
        <fullName evidence="3">CPBP family intramembrane metalloprotease</fullName>
    </submittedName>
</protein>
<feature type="transmembrane region" description="Helical" evidence="1">
    <location>
        <begin position="141"/>
        <end position="160"/>
    </location>
</feature>
<evidence type="ECO:0000313" key="4">
    <source>
        <dbReference type="Proteomes" id="UP000256373"/>
    </source>
</evidence>